<keyword evidence="2" id="KW-1185">Reference proteome</keyword>
<accession>A0A5N5TE70</accession>
<sequence>FQKVKKFQNSVIFFFVSKIYQTKTNVYLQSEEFWKMYSLLKCFIGILLCLSICEAEQTQASCDEVGAYYCDNVKACFSKPPPFEPSSAVDAKNTCEQLSQGM</sequence>
<evidence type="ECO:0000313" key="1">
    <source>
        <dbReference type="EMBL" id="KAB7504378.1"/>
    </source>
</evidence>
<proteinExistence type="predicted"/>
<feature type="non-terminal residue" evidence="1">
    <location>
        <position position="1"/>
    </location>
</feature>
<comment type="caution">
    <text evidence="1">The sequence shown here is derived from an EMBL/GenBank/DDBJ whole genome shotgun (WGS) entry which is preliminary data.</text>
</comment>
<protein>
    <submittedName>
        <fullName evidence="1">Uncharacterized protein</fullName>
    </submittedName>
</protein>
<gene>
    <name evidence="1" type="ORF">Anas_09308</name>
</gene>
<dbReference type="Proteomes" id="UP000326759">
    <property type="component" value="Unassembled WGS sequence"/>
</dbReference>
<name>A0A5N5TE70_9CRUS</name>
<dbReference type="EMBL" id="SEYY01003279">
    <property type="protein sequence ID" value="KAB7504378.1"/>
    <property type="molecule type" value="Genomic_DNA"/>
</dbReference>
<evidence type="ECO:0000313" key="2">
    <source>
        <dbReference type="Proteomes" id="UP000326759"/>
    </source>
</evidence>
<reference evidence="1 2" key="1">
    <citation type="journal article" date="2019" name="PLoS Biol.">
        <title>Sex chromosomes control vertical transmission of feminizing Wolbachia symbionts in an isopod.</title>
        <authorList>
            <person name="Becking T."/>
            <person name="Chebbi M.A."/>
            <person name="Giraud I."/>
            <person name="Moumen B."/>
            <person name="Laverre T."/>
            <person name="Caubet Y."/>
            <person name="Peccoud J."/>
            <person name="Gilbert C."/>
            <person name="Cordaux R."/>
        </authorList>
    </citation>
    <scope>NUCLEOTIDE SEQUENCE [LARGE SCALE GENOMIC DNA]</scope>
    <source>
        <strain evidence="1">ANa2</strain>
        <tissue evidence="1">Whole body excluding digestive tract and cuticle</tissue>
    </source>
</reference>
<organism evidence="1 2">
    <name type="scientific">Armadillidium nasatum</name>
    <dbReference type="NCBI Taxonomy" id="96803"/>
    <lineage>
        <taxon>Eukaryota</taxon>
        <taxon>Metazoa</taxon>
        <taxon>Ecdysozoa</taxon>
        <taxon>Arthropoda</taxon>
        <taxon>Crustacea</taxon>
        <taxon>Multicrustacea</taxon>
        <taxon>Malacostraca</taxon>
        <taxon>Eumalacostraca</taxon>
        <taxon>Peracarida</taxon>
        <taxon>Isopoda</taxon>
        <taxon>Oniscidea</taxon>
        <taxon>Crinocheta</taxon>
        <taxon>Armadillidiidae</taxon>
        <taxon>Armadillidium</taxon>
    </lineage>
</organism>
<dbReference type="AlphaFoldDB" id="A0A5N5TE70"/>